<feature type="transmembrane region" description="Helical" evidence="13">
    <location>
        <begin position="60"/>
        <end position="80"/>
    </location>
</feature>
<evidence type="ECO:0000313" key="16">
    <source>
        <dbReference type="EMBL" id="CAE08043.1"/>
    </source>
</evidence>
<sequence>MTTTAPKNSPNIGAIVIVTVAVAINLVIAKLMATWSYSWFPPQASSAAPYVDDLFALETGIGSFIFFGCTGVMGWVLLFNRAGKYDENDGAPIEGNTKLEIIWTIIPLVTVFVIAAYTMNVNMKLQNLGPKHKYAIGTDPTALMEADPIAEVGPIDVIARQWSWEFVYPNGVRSSELHLPVDQRVNFRLISEDVLHSFFVPAFRLKQDIIPGSIISYSLTPTKEGRFRLRDAMFSGAYFSQNQTDVIVESDQAYGNWLTTTAKQPLQPGLDPGRALYDRRIARGDKGWATVPPAPPPMVNDPGDPSIPHDA</sequence>
<evidence type="ECO:0000256" key="4">
    <source>
        <dbReference type="ARBA" id="ARBA00022660"/>
    </source>
</evidence>
<comment type="catalytic activity">
    <reaction evidence="11">
        <text>4 Fe(II)-[cytochrome c] + O2 + 8 H(+)(in) = 4 Fe(III)-[cytochrome c] + 2 H2O + 4 H(+)(out)</text>
        <dbReference type="Rhea" id="RHEA:11436"/>
        <dbReference type="Rhea" id="RHEA-COMP:10350"/>
        <dbReference type="Rhea" id="RHEA-COMP:14399"/>
        <dbReference type="ChEBI" id="CHEBI:15377"/>
        <dbReference type="ChEBI" id="CHEBI:15378"/>
        <dbReference type="ChEBI" id="CHEBI:15379"/>
        <dbReference type="ChEBI" id="CHEBI:29033"/>
        <dbReference type="ChEBI" id="CHEBI:29034"/>
        <dbReference type="EC" id="7.1.1.9"/>
    </reaction>
</comment>
<evidence type="ECO:0000256" key="11">
    <source>
        <dbReference type="RuleBase" id="RU004024"/>
    </source>
</evidence>
<dbReference type="PANTHER" id="PTHR22888">
    <property type="entry name" value="CYTOCHROME C OXIDASE, SUBUNIT II"/>
    <property type="match status" value="1"/>
</dbReference>
<feature type="transmembrane region" description="Helical" evidence="13">
    <location>
        <begin position="101"/>
        <end position="119"/>
    </location>
</feature>
<dbReference type="SUPFAM" id="SSF81464">
    <property type="entry name" value="Cytochrome c oxidase subunit II-like, transmembrane region"/>
    <property type="match status" value="1"/>
</dbReference>
<dbReference type="EMBL" id="BX569693">
    <property type="protein sequence ID" value="CAE08043.1"/>
    <property type="molecule type" value="Genomic_DNA"/>
</dbReference>
<evidence type="ECO:0000256" key="7">
    <source>
        <dbReference type="ARBA" id="ARBA00022982"/>
    </source>
</evidence>
<dbReference type="KEGG" id="syw:SYNW1528"/>
<protein>
    <recommendedName>
        <fullName evidence="11">Cytochrome c oxidase subunit 2</fullName>
        <ecNumber evidence="11">7.1.1.9</ecNumber>
    </recommendedName>
</protein>
<dbReference type="InterPro" id="IPR011759">
    <property type="entry name" value="Cyt_c_oxidase_su2_TM_dom"/>
</dbReference>
<dbReference type="BioCyc" id="MetaCyc:TX72_RS07680-MONOMER"/>
<keyword evidence="8 13" id="KW-1133">Transmembrane helix</keyword>
<dbReference type="Gene3D" id="1.10.287.90">
    <property type="match status" value="1"/>
</dbReference>
<evidence type="ECO:0000256" key="9">
    <source>
        <dbReference type="ARBA" id="ARBA00023136"/>
    </source>
</evidence>
<keyword evidence="4 10" id="KW-0679">Respiratory chain</keyword>
<dbReference type="InterPro" id="IPR045187">
    <property type="entry name" value="CcO_II"/>
</dbReference>
<dbReference type="CDD" id="cd13919">
    <property type="entry name" value="CuRO_HCO_II_like_5"/>
    <property type="match status" value="1"/>
</dbReference>
<dbReference type="HOGENOM" id="CLU_036876_4_2_3"/>
<evidence type="ECO:0000313" key="17">
    <source>
        <dbReference type="Proteomes" id="UP000001422"/>
    </source>
</evidence>
<keyword evidence="17" id="KW-1185">Reference proteome</keyword>
<dbReference type="GO" id="GO:0005886">
    <property type="term" value="C:plasma membrane"/>
    <property type="evidence" value="ECO:0007669"/>
    <property type="project" value="UniProtKB-SubCell"/>
</dbReference>
<feature type="region of interest" description="Disordered" evidence="12">
    <location>
        <begin position="286"/>
        <end position="311"/>
    </location>
</feature>
<keyword evidence="11" id="KW-0186">Copper</keyword>
<dbReference type="GO" id="GO:0042773">
    <property type="term" value="P:ATP synthesis coupled electron transport"/>
    <property type="evidence" value="ECO:0007669"/>
    <property type="project" value="TreeGrafter"/>
</dbReference>
<dbReference type="PRINTS" id="PR01166">
    <property type="entry name" value="CYCOXIDASEII"/>
</dbReference>
<keyword evidence="7 10" id="KW-0249">Electron transport</keyword>
<feature type="domain" description="Cytochrome oxidase subunit II copper A binding" evidence="14">
    <location>
        <begin position="150"/>
        <end position="260"/>
    </location>
</feature>
<comment type="cofactor">
    <cofactor evidence="11">
        <name>Cu cation</name>
        <dbReference type="ChEBI" id="CHEBI:23378"/>
    </cofactor>
    <text evidence="11">Binds a copper A center.</text>
</comment>
<reference evidence="16 17" key="1">
    <citation type="journal article" date="2003" name="Nature">
        <title>The genome of a motile marine Synechococcus.</title>
        <authorList>
            <person name="Palenik B."/>
            <person name="Brahamsha B."/>
            <person name="Larimer F."/>
            <person name="Land M."/>
            <person name="Hauser L."/>
            <person name="Chain P."/>
            <person name="Lamerdin J."/>
            <person name="Regala W."/>
            <person name="Allen E.A."/>
            <person name="McCarren J."/>
            <person name="Paulsen I."/>
            <person name="Dufresne A."/>
            <person name="Partensky F."/>
            <person name="Webb E."/>
            <person name="Waterbury J."/>
        </authorList>
    </citation>
    <scope>NUCLEOTIDE SEQUENCE [LARGE SCALE GENOMIC DNA]</scope>
    <source>
        <strain evidence="16 17">WH8102</strain>
    </source>
</reference>
<dbReference type="STRING" id="84588.SYNW1528"/>
<dbReference type="Pfam" id="PF02790">
    <property type="entry name" value="COX2_TM"/>
    <property type="match status" value="1"/>
</dbReference>
<dbReference type="InterPro" id="IPR036257">
    <property type="entry name" value="Cyt_c_oxidase_su2_TM_sf"/>
</dbReference>
<comment type="similarity">
    <text evidence="2 10">Belongs to the cytochrome c oxidase subunit 2 family.</text>
</comment>
<evidence type="ECO:0000256" key="1">
    <source>
        <dbReference type="ARBA" id="ARBA00004141"/>
    </source>
</evidence>
<evidence type="ECO:0000259" key="15">
    <source>
        <dbReference type="PROSITE" id="PS50999"/>
    </source>
</evidence>
<dbReference type="Gene3D" id="2.60.40.420">
    <property type="entry name" value="Cupredoxins - blue copper proteins"/>
    <property type="match status" value="1"/>
</dbReference>
<evidence type="ECO:0000256" key="6">
    <source>
        <dbReference type="ARBA" id="ARBA00022967"/>
    </source>
</evidence>
<keyword evidence="3 10" id="KW-0813">Transport</keyword>
<feature type="domain" description="Cytochrome oxidase subunit II transmembrane region profile" evidence="15">
    <location>
        <begin position="32"/>
        <end position="129"/>
    </location>
</feature>
<evidence type="ECO:0000256" key="5">
    <source>
        <dbReference type="ARBA" id="ARBA00022692"/>
    </source>
</evidence>
<evidence type="ECO:0000256" key="3">
    <source>
        <dbReference type="ARBA" id="ARBA00022448"/>
    </source>
</evidence>
<evidence type="ECO:0000256" key="2">
    <source>
        <dbReference type="ARBA" id="ARBA00007866"/>
    </source>
</evidence>
<dbReference type="GO" id="GO:0005507">
    <property type="term" value="F:copper ion binding"/>
    <property type="evidence" value="ECO:0007669"/>
    <property type="project" value="InterPro"/>
</dbReference>
<dbReference type="eggNOG" id="COG1622">
    <property type="taxonomic scope" value="Bacteria"/>
</dbReference>
<dbReference type="GO" id="GO:0004129">
    <property type="term" value="F:cytochrome-c oxidase activity"/>
    <property type="evidence" value="ECO:0007669"/>
    <property type="project" value="UniProtKB-EC"/>
</dbReference>
<comment type="function">
    <text evidence="11">Subunits I and II form the functional core of the enzyme complex. Electrons originating in cytochrome c are transferred via heme a and Cu(A) to the binuclear center formed by heme a3 and Cu(B).</text>
</comment>
<proteinExistence type="inferred from homology"/>
<evidence type="ECO:0000259" key="14">
    <source>
        <dbReference type="PROSITE" id="PS50857"/>
    </source>
</evidence>
<keyword evidence="11" id="KW-0479">Metal-binding</keyword>
<dbReference type="RefSeq" id="WP_011128392.1">
    <property type="nucleotide sequence ID" value="NC_005070.1"/>
</dbReference>
<dbReference type="PROSITE" id="PS50857">
    <property type="entry name" value="COX2_CUA"/>
    <property type="match status" value="1"/>
</dbReference>
<evidence type="ECO:0000256" key="10">
    <source>
        <dbReference type="RuleBase" id="RU000456"/>
    </source>
</evidence>
<evidence type="ECO:0000256" key="12">
    <source>
        <dbReference type="SAM" id="MobiDB-lite"/>
    </source>
</evidence>
<keyword evidence="5 10" id="KW-0812">Transmembrane</keyword>
<dbReference type="AlphaFoldDB" id="Q7U613"/>
<dbReference type="Pfam" id="PF00116">
    <property type="entry name" value="COX2"/>
    <property type="match status" value="1"/>
</dbReference>
<dbReference type="InterPro" id="IPR008972">
    <property type="entry name" value="Cupredoxin"/>
</dbReference>
<name>Q7U613_PARMW</name>
<comment type="subcellular location">
    <subcellularLocation>
        <location evidence="10">Cell membrane</location>
        <topology evidence="10">Multi-pass membrane protein</topology>
    </subcellularLocation>
    <subcellularLocation>
        <location evidence="1">Membrane</location>
        <topology evidence="1">Multi-pass membrane protein</topology>
    </subcellularLocation>
</comment>
<keyword evidence="9 13" id="KW-0472">Membrane</keyword>
<dbReference type="SUPFAM" id="SSF49503">
    <property type="entry name" value="Cupredoxins"/>
    <property type="match status" value="1"/>
</dbReference>
<keyword evidence="16" id="KW-0560">Oxidoreductase</keyword>
<evidence type="ECO:0000256" key="13">
    <source>
        <dbReference type="SAM" id="Phobius"/>
    </source>
</evidence>
<organism evidence="16 17">
    <name type="scientific">Parasynechococcus marenigrum (strain WH8102)</name>
    <dbReference type="NCBI Taxonomy" id="84588"/>
    <lineage>
        <taxon>Bacteria</taxon>
        <taxon>Bacillati</taxon>
        <taxon>Cyanobacteriota</taxon>
        <taxon>Cyanophyceae</taxon>
        <taxon>Synechococcales</taxon>
        <taxon>Prochlorococcaceae</taxon>
        <taxon>Parasynechococcus</taxon>
        <taxon>Parasynechococcus marenigrum</taxon>
    </lineage>
</organism>
<dbReference type="EC" id="7.1.1.9" evidence="11"/>
<dbReference type="PROSITE" id="PS50999">
    <property type="entry name" value="COX2_TM"/>
    <property type="match status" value="1"/>
</dbReference>
<accession>Q7U613</accession>
<evidence type="ECO:0000256" key="8">
    <source>
        <dbReference type="ARBA" id="ARBA00022989"/>
    </source>
</evidence>
<feature type="transmembrane region" description="Helical" evidence="13">
    <location>
        <begin position="12"/>
        <end position="40"/>
    </location>
</feature>
<gene>
    <name evidence="16" type="primary">coxB/ctaC</name>
    <name evidence="16" type="ordered locus">SYNW1528</name>
</gene>
<dbReference type="GO" id="GO:0016491">
    <property type="term" value="F:oxidoreductase activity"/>
    <property type="evidence" value="ECO:0007669"/>
    <property type="project" value="UniProtKB-KW"/>
</dbReference>
<keyword evidence="6" id="KW-1278">Translocase</keyword>
<dbReference type="PANTHER" id="PTHR22888:SF9">
    <property type="entry name" value="CYTOCHROME C OXIDASE SUBUNIT 2"/>
    <property type="match status" value="1"/>
</dbReference>
<dbReference type="Proteomes" id="UP000001422">
    <property type="component" value="Chromosome"/>
</dbReference>
<dbReference type="InterPro" id="IPR002429">
    <property type="entry name" value="CcO_II-like_C"/>
</dbReference>